<dbReference type="SMART" id="SM00086">
    <property type="entry name" value="PAC"/>
    <property type="match status" value="3"/>
</dbReference>
<feature type="domain" description="PAC" evidence="9">
    <location>
        <begin position="482"/>
        <end position="533"/>
    </location>
</feature>
<feature type="compositionally biased region" description="Basic and acidic residues" evidence="6">
    <location>
        <begin position="136"/>
        <end position="158"/>
    </location>
</feature>
<feature type="domain" description="PAS" evidence="8">
    <location>
        <begin position="409"/>
        <end position="478"/>
    </location>
</feature>
<dbReference type="PROSITE" id="PS50113">
    <property type="entry name" value="PAC"/>
    <property type="match status" value="4"/>
</dbReference>
<comment type="catalytic activity">
    <reaction evidence="1">
        <text>ATP + protein L-histidine = ADP + protein N-phospho-L-histidine.</text>
        <dbReference type="EC" id="2.7.13.3"/>
    </reaction>
</comment>
<keyword evidence="3" id="KW-0597">Phosphoprotein</keyword>
<evidence type="ECO:0000313" key="11">
    <source>
        <dbReference type="Proteomes" id="UP000199062"/>
    </source>
</evidence>
<dbReference type="Gene3D" id="3.30.565.10">
    <property type="entry name" value="Histidine kinase-like ATPase, C-terminal domain"/>
    <property type="match status" value="1"/>
</dbReference>
<dbReference type="RefSeq" id="WP_089818742.1">
    <property type="nucleotide sequence ID" value="NZ_FOZK01000005.1"/>
</dbReference>
<evidence type="ECO:0000256" key="3">
    <source>
        <dbReference type="ARBA" id="ARBA00022553"/>
    </source>
</evidence>
<feature type="region of interest" description="Disordered" evidence="6">
    <location>
        <begin position="135"/>
        <end position="158"/>
    </location>
</feature>
<dbReference type="InterPro" id="IPR000700">
    <property type="entry name" value="PAS-assoc_C"/>
</dbReference>
<dbReference type="InterPro" id="IPR013656">
    <property type="entry name" value="PAS_4"/>
</dbReference>
<evidence type="ECO:0000259" key="9">
    <source>
        <dbReference type="PROSITE" id="PS50113"/>
    </source>
</evidence>
<dbReference type="SUPFAM" id="SSF47384">
    <property type="entry name" value="Homodimeric domain of signal transducing histidine kinase"/>
    <property type="match status" value="1"/>
</dbReference>
<keyword evidence="11" id="KW-1185">Reference proteome</keyword>
<feature type="domain" description="PAC" evidence="9">
    <location>
        <begin position="233"/>
        <end position="284"/>
    </location>
</feature>
<feature type="domain" description="Histidine kinase" evidence="7">
    <location>
        <begin position="673"/>
        <end position="886"/>
    </location>
</feature>
<feature type="domain" description="PAC" evidence="9">
    <location>
        <begin position="603"/>
        <end position="655"/>
    </location>
</feature>
<dbReference type="PROSITE" id="PS50112">
    <property type="entry name" value="PAS"/>
    <property type="match status" value="4"/>
</dbReference>
<dbReference type="InterPro" id="IPR003661">
    <property type="entry name" value="HisK_dim/P_dom"/>
</dbReference>
<evidence type="ECO:0000259" key="7">
    <source>
        <dbReference type="PROSITE" id="PS50109"/>
    </source>
</evidence>
<dbReference type="SMART" id="SM00388">
    <property type="entry name" value="HisKA"/>
    <property type="match status" value="1"/>
</dbReference>
<evidence type="ECO:0000313" key="10">
    <source>
        <dbReference type="EMBL" id="SFS11286.1"/>
    </source>
</evidence>
<dbReference type="InterPro" id="IPR052162">
    <property type="entry name" value="Sensor_kinase/Photoreceptor"/>
</dbReference>
<dbReference type="NCBIfam" id="TIGR00229">
    <property type="entry name" value="sensory_box"/>
    <property type="match status" value="5"/>
</dbReference>
<dbReference type="OrthoDB" id="8127at2157"/>
<dbReference type="Pfam" id="PF00512">
    <property type="entry name" value="HisKA"/>
    <property type="match status" value="1"/>
</dbReference>
<evidence type="ECO:0000256" key="5">
    <source>
        <dbReference type="ARBA" id="ARBA00022777"/>
    </source>
</evidence>
<dbReference type="PROSITE" id="PS50109">
    <property type="entry name" value="HIS_KIN"/>
    <property type="match status" value="1"/>
</dbReference>
<evidence type="ECO:0000259" key="8">
    <source>
        <dbReference type="PROSITE" id="PS50112"/>
    </source>
</evidence>
<organism evidence="10 11">
    <name type="scientific">Halomicrobium zhouii</name>
    <dbReference type="NCBI Taxonomy" id="767519"/>
    <lineage>
        <taxon>Archaea</taxon>
        <taxon>Methanobacteriati</taxon>
        <taxon>Methanobacteriota</taxon>
        <taxon>Stenosarchaea group</taxon>
        <taxon>Halobacteria</taxon>
        <taxon>Halobacteriales</taxon>
        <taxon>Haloarculaceae</taxon>
        <taxon>Halomicrobium</taxon>
    </lineage>
</organism>
<sequence length="890" mass="97900">MSEPADRSDAAFWGDADDGEARRRYRSLLHSLGEGVVRLDGEGRIAAVNDPLVELSGYDRAALHGEGVAALFGDDGAAIADAVDRGEATSTDSGDGSDPIRCSVQRADGTTVGCTVRVAGTEGTDDAEATVCVARRSADDGRPEHAAGENRGDADRQHGLEGYETIVETVSDGVYVVDQNGRFTTVNRAYAELLGYDREELVGEHVSLVVDDDVEALAQQTETAMVDDEMEGPVIEADLETADGDRITAEATFALLTDVEGETRRIGVVRDVTERKRAIRRLEQERDMFAQGPVVVFQWKNEPGWPVERVSDNVAAVFGYTPEELESGEVPYTDLLLAEERDRIAAEVADAADAGIEQFSHEPYRIRTSDGDVRWVTDTTKIVRDESGEVVRYLGYLVDITERKRRERELRKYETIVETINDGIYVKDADGYFTMVNEAYAELTGYDREELVGAHASLVVDEATIDQSEVIRSAADTEATNPTMEATIQTADGDEVPAEGTFATIPAEDGPAKRVGVVRDITERKEQRRRIEESERRYRTLAEHFPNGAVGVFDEDLRFTLAEGAVLGDSLPSADRLEGTRVPELFSGETVADLVPLFRAAIEGGETHTTETELAGRHWQVWATPLRDADGEIFAGLSFAQDVTEQVEREHRLEELVDRLEASNERLEQFAYAASHDLQEPLRMVSSYLRLIEQRYADELDDDGQEFIDYAVDGADRMRDMIEGLLQYSRVDTGGGSFEPVDLDAVLADVRADLQVTLEESDAEVTVDELPTVEGDVDQLRQLFQNLLDNAVEYSGDEPPRIEIDAERAGDEWRVSVSDDGIGIGADDADRVFEVFQRLHAPDDYSGTGIGLALCERIVERHGGDIWVDSEPGEGATFTFTLPAAGERDA</sequence>
<dbReference type="EC" id="2.7.13.3" evidence="2"/>
<dbReference type="EMBL" id="FOZK01000005">
    <property type="protein sequence ID" value="SFS11286.1"/>
    <property type="molecule type" value="Genomic_DNA"/>
</dbReference>
<dbReference type="CDD" id="cd00130">
    <property type="entry name" value="PAS"/>
    <property type="match status" value="4"/>
</dbReference>
<feature type="domain" description="PAS" evidence="8">
    <location>
        <begin position="21"/>
        <end position="66"/>
    </location>
</feature>
<dbReference type="FunFam" id="3.30.565.10:FF:000006">
    <property type="entry name" value="Sensor histidine kinase WalK"/>
    <property type="match status" value="1"/>
</dbReference>
<dbReference type="InterPro" id="IPR036890">
    <property type="entry name" value="HATPase_C_sf"/>
</dbReference>
<dbReference type="PRINTS" id="PR00344">
    <property type="entry name" value="BCTRLSENSOR"/>
</dbReference>
<proteinExistence type="predicted"/>
<dbReference type="InterPro" id="IPR003594">
    <property type="entry name" value="HATPase_dom"/>
</dbReference>
<dbReference type="STRING" id="767519.SAMN05216559_3826"/>
<dbReference type="SUPFAM" id="SSF55874">
    <property type="entry name" value="ATPase domain of HSP90 chaperone/DNA topoisomerase II/histidine kinase"/>
    <property type="match status" value="1"/>
</dbReference>
<protein>
    <recommendedName>
        <fullName evidence="2">histidine kinase</fullName>
        <ecNumber evidence="2">2.7.13.3</ecNumber>
    </recommendedName>
</protein>
<dbReference type="GO" id="GO:0006355">
    <property type="term" value="P:regulation of DNA-templated transcription"/>
    <property type="evidence" value="ECO:0007669"/>
    <property type="project" value="InterPro"/>
</dbReference>
<feature type="domain" description="PAS" evidence="8">
    <location>
        <begin position="301"/>
        <end position="355"/>
    </location>
</feature>
<dbReference type="InterPro" id="IPR001610">
    <property type="entry name" value="PAC"/>
</dbReference>
<dbReference type="SUPFAM" id="SSF55785">
    <property type="entry name" value="PYP-like sensor domain (PAS domain)"/>
    <property type="match status" value="5"/>
</dbReference>
<dbReference type="Pfam" id="PF02518">
    <property type="entry name" value="HATPase_c"/>
    <property type="match status" value="1"/>
</dbReference>
<dbReference type="InterPro" id="IPR013767">
    <property type="entry name" value="PAS_fold"/>
</dbReference>
<reference evidence="10 11" key="1">
    <citation type="submission" date="2016-10" db="EMBL/GenBank/DDBJ databases">
        <authorList>
            <person name="de Groot N.N."/>
        </authorList>
    </citation>
    <scope>NUCLEOTIDE SEQUENCE [LARGE SCALE GENOMIC DNA]</scope>
    <source>
        <strain evidence="10 11">CGMCC 1.10457</strain>
    </source>
</reference>
<evidence type="ECO:0000256" key="1">
    <source>
        <dbReference type="ARBA" id="ARBA00000085"/>
    </source>
</evidence>
<dbReference type="Pfam" id="PF08447">
    <property type="entry name" value="PAS_3"/>
    <property type="match status" value="1"/>
</dbReference>
<dbReference type="Pfam" id="PF13188">
    <property type="entry name" value="PAS_8"/>
    <property type="match status" value="1"/>
</dbReference>
<dbReference type="SMART" id="SM00387">
    <property type="entry name" value="HATPase_c"/>
    <property type="match status" value="1"/>
</dbReference>
<dbReference type="Proteomes" id="UP000199062">
    <property type="component" value="Unassembled WGS sequence"/>
</dbReference>
<evidence type="ECO:0000256" key="4">
    <source>
        <dbReference type="ARBA" id="ARBA00022679"/>
    </source>
</evidence>
<evidence type="ECO:0000256" key="6">
    <source>
        <dbReference type="SAM" id="MobiDB-lite"/>
    </source>
</evidence>
<gene>
    <name evidence="10" type="ORF">SAMN05216559_3826</name>
</gene>
<name>A0A1I6M6H0_9EURY</name>
<dbReference type="Gene3D" id="1.10.287.130">
    <property type="match status" value="1"/>
</dbReference>
<dbReference type="SMART" id="SM00091">
    <property type="entry name" value="PAS"/>
    <property type="match status" value="4"/>
</dbReference>
<dbReference type="InterPro" id="IPR005467">
    <property type="entry name" value="His_kinase_dom"/>
</dbReference>
<dbReference type="InterPro" id="IPR000014">
    <property type="entry name" value="PAS"/>
</dbReference>
<evidence type="ECO:0000256" key="2">
    <source>
        <dbReference type="ARBA" id="ARBA00012438"/>
    </source>
</evidence>
<dbReference type="InterPro" id="IPR004358">
    <property type="entry name" value="Sig_transdc_His_kin-like_C"/>
</dbReference>
<dbReference type="InterPro" id="IPR013655">
    <property type="entry name" value="PAS_fold_3"/>
</dbReference>
<keyword evidence="5" id="KW-0418">Kinase</keyword>
<dbReference type="CDD" id="cd00082">
    <property type="entry name" value="HisKA"/>
    <property type="match status" value="1"/>
</dbReference>
<dbReference type="Pfam" id="PF00989">
    <property type="entry name" value="PAS"/>
    <property type="match status" value="2"/>
</dbReference>
<feature type="domain" description="PAS" evidence="8">
    <location>
        <begin position="159"/>
        <end position="228"/>
    </location>
</feature>
<dbReference type="GO" id="GO:0000155">
    <property type="term" value="F:phosphorelay sensor kinase activity"/>
    <property type="evidence" value="ECO:0007669"/>
    <property type="project" value="InterPro"/>
</dbReference>
<accession>A0A1I6M6H0</accession>
<keyword evidence="4" id="KW-0808">Transferase</keyword>
<dbReference type="InterPro" id="IPR036097">
    <property type="entry name" value="HisK_dim/P_sf"/>
</dbReference>
<feature type="domain" description="PAC" evidence="9">
    <location>
        <begin position="360"/>
        <end position="412"/>
    </location>
</feature>
<dbReference type="InterPro" id="IPR035965">
    <property type="entry name" value="PAS-like_dom_sf"/>
</dbReference>
<dbReference type="PANTHER" id="PTHR43304">
    <property type="entry name" value="PHYTOCHROME-LIKE PROTEIN CPH1"/>
    <property type="match status" value="1"/>
</dbReference>
<dbReference type="AlphaFoldDB" id="A0A1I6M6H0"/>
<dbReference type="PANTHER" id="PTHR43304:SF1">
    <property type="entry name" value="PAC DOMAIN-CONTAINING PROTEIN"/>
    <property type="match status" value="1"/>
</dbReference>
<dbReference type="Pfam" id="PF08448">
    <property type="entry name" value="PAS_4"/>
    <property type="match status" value="1"/>
</dbReference>
<dbReference type="Gene3D" id="3.30.450.20">
    <property type="entry name" value="PAS domain"/>
    <property type="match status" value="5"/>
</dbReference>